<feature type="domain" description="AB hydrolase-1" evidence="1">
    <location>
        <begin position="28"/>
        <end position="245"/>
    </location>
</feature>
<sequence length="258" mass="29289">MKMKIDKEFVEIDGIKTAYIKREGGEKVLVILHGWGAYIESIMPIFNAIPEGYTVYAYDAPGFGDSENPKEVMGTYDYYEFLLKFLNHFKIKKATFVGHSFGGKTLTILGSRNKDRVEKLIIIDASGVLPKRKLSYYAKVYSFKAAKKCYMLTHGNNEEAMAKFYKKHGSDDYQAADGIMRKCFVKVVNESTREEFKNIDAETLLIWGDKDEATPLYMGKIFEEEIKNSGLVVLEGAGHYSYLDKFGQFNAVINSFLG</sequence>
<reference evidence="2 3" key="1">
    <citation type="submission" date="2016-01" db="EMBL/GenBank/DDBJ databases">
        <authorList>
            <person name="Oliw E.H."/>
        </authorList>
    </citation>
    <scope>NUCLEOTIDE SEQUENCE [LARGE SCALE GENOMIC DNA]</scope>
    <source>
        <strain evidence="2 3">CMW7756A</strain>
    </source>
</reference>
<organism evidence="2">
    <name type="scientific">Peptoniphilus harei</name>
    <dbReference type="NCBI Taxonomy" id="54005"/>
    <lineage>
        <taxon>Bacteria</taxon>
        <taxon>Bacillati</taxon>
        <taxon>Bacillota</taxon>
        <taxon>Tissierellia</taxon>
        <taxon>Tissierellales</taxon>
        <taxon>Peptoniphilaceae</taxon>
        <taxon>Peptoniphilus</taxon>
    </lineage>
</organism>
<dbReference type="SUPFAM" id="SSF53474">
    <property type="entry name" value="alpha/beta-Hydrolases"/>
    <property type="match status" value="1"/>
</dbReference>
<accession>A0A133PSC9</accession>
<dbReference type="InterPro" id="IPR000073">
    <property type="entry name" value="AB_hydrolase_1"/>
</dbReference>
<dbReference type="EMBL" id="LRQE01000004">
    <property type="protein sequence ID" value="KXA31728.1"/>
    <property type="molecule type" value="Genomic_DNA"/>
</dbReference>
<gene>
    <name evidence="2" type="ORF">HMPREF3229_00257</name>
</gene>
<dbReference type="AlphaFoldDB" id="A0A133PSC9"/>
<proteinExistence type="predicted"/>
<name>A0A133PSC9_9FIRM</name>
<dbReference type="PRINTS" id="PR00111">
    <property type="entry name" value="ABHYDROLASE"/>
</dbReference>
<dbReference type="Pfam" id="PF00561">
    <property type="entry name" value="Abhydrolase_1"/>
    <property type="match status" value="1"/>
</dbReference>
<dbReference type="PATRIC" id="fig|54005.3.peg.253"/>
<evidence type="ECO:0000259" key="1">
    <source>
        <dbReference type="Pfam" id="PF00561"/>
    </source>
</evidence>
<protein>
    <submittedName>
        <fullName evidence="2">Hydrolase, alpha/beta domain protein</fullName>
    </submittedName>
</protein>
<dbReference type="PANTHER" id="PTHR43798">
    <property type="entry name" value="MONOACYLGLYCEROL LIPASE"/>
    <property type="match status" value="1"/>
</dbReference>
<dbReference type="Proteomes" id="UP000070174">
    <property type="component" value="Unassembled WGS sequence"/>
</dbReference>
<dbReference type="InterPro" id="IPR029058">
    <property type="entry name" value="AB_hydrolase_fold"/>
</dbReference>
<dbReference type="GO" id="GO:0016787">
    <property type="term" value="F:hydrolase activity"/>
    <property type="evidence" value="ECO:0007669"/>
    <property type="project" value="UniProtKB-KW"/>
</dbReference>
<dbReference type="Gene3D" id="3.40.50.1820">
    <property type="entry name" value="alpha/beta hydrolase"/>
    <property type="match status" value="1"/>
</dbReference>
<evidence type="ECO:0000313" key="2">
    <source>
        <dbReference type="EMBL" id="KXA31728.1"/>
    </source>
</evidence>
<keyword evidence="2" id="KW-0378">Hydrolase</keyword>
<dbReference type="GO" id="GO:0016020">
    <property type="term" value="C:membrane"/>
    <property type="evidence" value="ECO:0007669"/>
    <property type="project" value="TreeGrafter"/>
</dbReference>
<evidence type="ECO:0000313" key="3">
    <source>
        <dbReference type="Proteomes" id="UP000070174"/>
    </source>
</evidence>
<dbReference type="PANTHER" id="PTHR43798:SF33">
    <property type="entry name" value="HYDROLASE, PUTATIVE (AFU_ORTHOLOGUE AFUA_2G14860)-RELATED"/>
    <property type="match status" value="1"/>
</dbReference>
<dbReference type="InterPro" id="IPR050266">
    <property type="entry name" value="AB_hydrolase_sf"/>
</dbReference>
<comment type="caution">
    <text evidence="2">The sequence shown here is derived from an EMBL/GenBank/DDBJ whole genome shotgun (WGS) entry which is preliminary data.</text>
</comment>